<keyword evidence="3" id="KW-1185">Reference proteome</keyword>
<accession>A0ABQ0AR96</accession>
<gene>
    <name evidence="2" type="ORF">NBRC116598_38250</name>
</gene>
<dbReference type="RefSeq" id="WP_353402237.1">
    <property type="nucleotide sequence ID" value="NZ_BAABWU010000021.1"/>
</dbReference>
<dbReference type="Proteomes" id="UP001441944">
    <property type="component" value="Unassembled WGS sequence"/>
</dbReference>
<comment type="caution">
    <text evidence="2">The sequence shown here is derived from an EMBL/GenBank/DDBJ whole genome shotgun (WGS) entry which is preliminary data.</text>
</comment>
<protein>
    <submittedName>
        <fullName evidence="2">DUF1489 domain-containing protein</fullName>
    </submittedName>
</protein>
<dbReference type="PIRSF" id="PIRSF032025">
    <property type="entry name" value="UCP032025"/>
    <property type="match status" value="1"/>
</dbReference>
<evidence type="ECO:0000256" key="1">
    <source>
        <dbReference type="SAM" id="MobiDB-lite"/>
    </source>
</evidence>
<feature type="region of interest" description="Disordered" evidence="1">
    <location>
        <begin position="105"/>
        <end position="130"/>
    </location>
</feature>
<evidence type="ECO:0000313" key="2">
    <source>
        <dbReference type="EMBL" id="GAA6198380.1"/>
    </source>
</evidence>
<sequence length="143" mass="16319">MDNYVNLVKLSVGTESVESLQDWQDMTGLRLPEGLPRHVTRMWPKREAEILAGGSIYWVIKGQIQCRQRILRMDEVIGEDGIRRCAIILDPKLHRTQTATKRPFQGWRYLKPEDSPADLPEGRSTEEPLPLELSQALAEIGVL</sequence>
<organism evidence="2 3">
    <name type="scientific">Pseudophaeobacter arcticus</name>
    <dbReference type="NCBI Taxonomy" id="385492"/>
    <lineage>
        <taxon>Bacteria</taxon>
        <taxon>Pseudomonadati</taxon>
        <taxon>Pseudomonadota</taxon>
        <taxon>Alphaproteobacteria</taxon>
        <taxon>Rhodobacterales</taxon>
        <taxon>Paracoccaceae</taxon>
        <taxon>Pseudophaeobacter</taxon>
    </lineage>
</organism>
<name>A0ABQ0AR96_9RHOB</name>
<evidence type="ECO:0000313" key="3">
    <source>
        <dbReference type="Proteomes" id="UP001441944"/>
    </source>
</evidence>
<feature type="compositionally biased region" description="Basic and acidic residues" evidence="1">
    <location>
        <begin position="110"/>
        <end position="126"/>
    </location>
</feature>
<reference evidence="2 3" key="1">
    <citation type="submission" date="2024-04" db="EMBL/GenBank/DDBJ databases">
        <title>Draft genome sequence of Pseudophaeobacter arcticus NBRC 116598.</title>
        <authorList>
            <person name="Miyakawa T."/>
            <person name="Kusuya Y."/>
            <person name="Miura T."/>
        </authorList>
    </citation>
    <scope>NUCLEOTIDE SEQUENCE [LARGE SCALE GENOMIC DNA]</scope>
    <source>
        <strain evidence="2 3">SU-CL00105</strain>
    </source>
</reference>
<dbReference type="EMBL" id="BAABWU010000021">
    <property type="protein sequence ID" value="GAA6198380.1"/>
    <property type="molecule type" value="Genomic_DNA"/>
</dbReference>
<dbReference type="Pfam" id="PF07370">
    <property type="entry name" value="DUF1489"/>
    <property type="match status" value="1"/>
</dbReference>
<dbReference type="InterPro" id="IPR008320">
    <property type="entry name" value="UCP032025"/>
</dbReference>
<proteinExistence type="predicted"/>